<dbReference type="InterPro" id="IPR011989">
    <property type="entry name" value="ARM-like"/>
</dbReference>
<comment type="subcellular location">
    <subcellularLocation>
        <location evidence="1">Nucleus</location>
    </subcellularLocation>
</comment>
<accession>A0AAW1R333</accession>
<comment type="caution">
    <text evidence="7">The sequence shown here is derived from an EMBL/GenBank/DDBJ whole genome shotgun (WGS) entry which is preliminary data.</text>
</comment>
<reference evidence="7 8" key="1">
    <citation type="journal article" date="2024" name="Nat. Commun.">
        <title>Phylogenomics reveals the evolutionary origins of lichenization in chlorophyte algae.</title>
        <authorList>
            <person name="Puginier C."/>
            <person name="Libourel C."/>
            <person name="Otte J."/>
            <person name="Skaloud P."/>
            <person name="Haon M."/>
            <person name="Grisel S."/>
            <person name="Petersen M."/>
            <person name="Berrin J.G."/>
            <person name="Delaux P.M."/>
            <person name="Dal Grande F."/>
            <person name="Keller J."/>
        </authorList>
    </citation>
    <scope>NUCLEOTIDE SEQUENCE [LARGE SCALE GENOMIC DNA]</scope>
    <source>
        <strain evidence="7 8">SAG 2145</strain>
    </source>
</reference>
<proteinExistence type="predicted"/>
<feature type="compositionally biased region" description="Acidic residues" evidence="5">
    <location>
        <begin position="922"/>
        <end position="932"/>
    </location>
</feature>
<dbReference type="GO" id="GO:0005635">
    <property type="term" value="C:nuclear envelope"/>
    <property type="evidence" value="ECO:0007669"/>
    <property type="project" value="TreeGrafter"/>
</dbReference>
<evidence type="ECO:0000256" key="4">
    <source>
        <dbReference type="ARBA" id="ARBA00023242"/>
    </source>
</evidence>
<dbReference type="Pfam" id="PF25018">
    <property type="entry name" value="HEAT_IPO9_c"/>
    <property type="match status" value="1"/>
</dbReference>
<dbReference type="PANTHER" id="PTHR10997:SF9">
    <property type="entry name" value="IMPORTIN-9"/>
    <property type="match status" value="1"/>
</dbReference>
<evidence type="ECO:0000259" key="6">
    <source>
        <dbReference type="PROSITE" id="PS50166"/>
    </source>
</evidence>
<protein>
    <recommendedName>
        <fullName evidence="6">Importin N-terminal domain-containing protein</fullName>
    </recommendedName>
</protein>
<dbReference type="SMART" id="SM00913">
    <property type="entry name" value="IBN_N"/>
    <property type="match status" value="2"/>
</dbReference>
<dbReference type="SUPFAM" id="SSF48371">
    <property type="entry name" value="ARM repeat"/>
    <property type="match status" value="1"/>
</dbReference>
<dbReference type="Proteomes" id="UP001438707">
    <property type="component" value="Unassembled WGS sequence"/>
</dbReference>
<dbReference type="GO" id="GO:0005829">
    <property type="term" value="C:cytosol"/>
    <property type="evidence" value="ECO:0007669"/>
    <property type="project" value="TreeGrafter"/>
</dbReference>
<dbReference type="Gene3D" id="1.25.10.10">
    <property type="entry name" value="Leucine-rich Repeat Variant"/>
    <property type="match status" value="1"/>
</dbReference>
<name>A0AAW1R333_9CHLO</name>
<keyword evidence="4" id="KW-0539">Nucleus</keyword>
<feature type="region of interest" description="Disordered" evidence="5">
    <location>
        <begin position="906"/>
        <end position="938"/>
    </location>
</feature>
<dbReference type="EMBL" id="JALJOS010000016">
    <property type="protein sequence ID" value="KAK9828213.1"/>
    <property type="molecule type" value="Genomic_DNA"/>
</dbReference>
<dbReference type="AlphaFoldDB" id="A0AAW1R333"/>
<keyword evidence="2" id="KW-0813">Transport</keyword>
<evidence type="ECO:0000313" key="8">
    <source>
        <dbReference type="Proteomes" id="UP001438707"/>
    </source>
</evidence>
<keyword evidence="3" id="KW-0653">Protein transport</keyword>
<evidence type="ECO:0000256" key="1">
    <source>
        <dbReference type="ARBA" id="ARBA00004123"/>
    </source>
</evidence>
<gene>
    <name evidence="7" type="ORF">WJX74_003683</name>
</gene>
<sequence length="1018" mass="110472">MASVSLDELVQLIQGVFSPGAETRKAAETSISAVLSTAGVGVSLVTITLDQCRADEIRQLSAILLKKVVKEHWSPESKHFHEPVVHPQEKAFIRQILPQGLGDKSAKTQTAVGLVVATIAKWDVPDEWPQLLPALLGVIQARSNDLAVRGAVKCLSLFADELGDEQVAQMAPILIPSLLAIAEDISHYSVAICQQALSIIRHLLIMLSDMAGQRPEVAPLLQEQLPACMTKAGSIIAEPITLSGENAWGLRQEALRCAVLVISTFGKMMSSHVPALLLQCWGLFKQSLDPYEQCMVLDEGDLSETEEDNEGNTTSFETVIAQLFEALLAVADSARFQHLLRPVLPELIHTTIGYMQMTSLQESTWTEDAEQYVADEEEETFSARASGELLLDSILTAFHLDACRGLAQASHSHLQHADHLKQSSQEHWWRPREAAILAIGCVSPILKDLHSADPSSCPFDFQALLDSIQQMDLSQSALHYPFLIGRALWAVSRLCQTIPADHTARFLPPACAALTCEAPAVHIGACRAVASLCKHCKSTALQQHLPALHQGLLQLLNTTGEETLHLALECLTAVIKADPSAAAALEPQLSPKLLTLWSEHVHDPLLSIDAVEAIDALAKVPGVLPNLQERAVPTLVSLLQDPGKLADGLVSGAIDLVSTLLAPSTLQQAQRMHQALTCHVISLAEHSDDAEVIRSCCTYLRILVRSAQADLLHWESDRAESTLQLLLGMVSHYLQPSLPDAQCYAIGQLLSAMLRHLREAMMDAVPQLITKLAVKLCSAQSLPLIMSLLVALAQLVLLDAKTVVDILAASSIPGKDGNALQLILNLWTERHGELTGVYAINISIVAIALLLALQHPQVISTQVKGWQIETDTGIRTRSKARKQQEQWVMLPAPVKLFSLLVDTVGEQQEGGGPGFNGRQAGDDEDEEWEDASDGGLHSNLGSLGPGLEDVFAHNLDDDDDLEDDTDVQQDPITSMDILHFVAEQLKAFSAAHPDQFGACCSQLGSDRLRPLKHLYPSA</sequence>
<dbReference type="PROSITE" id="PS50166">
    <property type="entry name" value="IMPORTIN_B_NT"/>
    <property type="match status" value="1"/>
</dbReference>
<evidence type="ECO:0000256" key="5">
    <source>
        <dbReference type="SAM" id="MobiDB-lite"/>
    </source>
</evidence>
<dbReference type="InterPro" id="IPR056840">
    <property type="entry name" value="HEAT_IPO9_central"/>
</dbReference>
<dbReference type="InterPro" id="IPR001494">
    <property type="entry name" value="Importin-beta_N"/>
</dbReference>
<dbReference type="Pfam" id="PF03810">
    <property type="entry name" value="IBN_N"/>
    <property type="match status" value="1"/>
</dbReference>
<dbReference type="PANTHER" id="PTHR10997">
    <property type="entry name" value="IMPORTIN-7, 8, 11"/>
    <property type="match status" value="1"/>
</dbReference>
<feature type="domain" description="Importin N-terminal" evidence="6">
    <location>
        <begin position="27"/>
        <end position="103"/>
    </location>
</feature>
<dbReference type="GO" id="GO:0006606">
    <property type="term" value="P:protein import into nucleus"/>
    <property type="evidence" value="ECO:0007669"/>
    <property type="project" value="TreeGrafter"/>
</dbReference>
<evidence type="ECO:0000313" key="7">
    <source>
        <dbReference type="EMBL" id="KAK9828213.1"/>
    </source>
</evidence>
<evidence type="ECO:0000256" key="3">
    <source>
        <dbReference type="ARBA" id="ARBA00022927"/>
    </source>
</evidence>
<organism evidence="7 8">
    <name type="scientific">Apatococcus lobatus</name>
    <dbReference type="NCBI Taxonomy" id="904363"/>
    <lineage>
        <taxon>Eukaryota</taxon>
        <taxon>Viridiplantae</taxon>
        <taxon>Chlorophyta</taxon>
        <taxon>core chlorophytes</taxon>
        <taxon>Trebouxiophyceae</taxon>
        <taxon>Chlorellales</taxon>
        <taxon>Chlorellaceae</taxon>
        <taxon>Apatococcus</taxon>
    </lineage>
</organism>
<dbReference type="InterPro" id="IPR016024">
    <property type="entry name" value="ARM-type_fold"/>
</dbReference>
<evidence type="ECO:0000256" key="2">
    <source>
        <dbReference type="ARBA" id="ARBA00022448"/>
    </source>
</evidence>
<keyword evidence="8" id="KW-1185">Reference proteome</keyword>
<dbReference type="GO" id="GO:0031267">
    <property type="term" value="F:small GTPase binding"/>
    <property type="evidence" value="ECO:0007669"/>
    <property type="project" value="InterPro"/>
</dbReference>